<organism evidence="1">
    <name type="scientific">Rhizophora mucronata</name>
    <name type="common">Asiatic mangrove</name>
    <dbReference type="NCBI Taxonomy" id="61149"/>
    <lineage>
        <taxon>Eukaryota</taxon>
        <taxon>Viridiplantae</taxon>
        <taxon>Streptophyta</taxon>
        <taxon>Embryophyta</taxon>
        <taxon>Tracheophyta</taxon>
        <taxon>Spermatophyta</taxon>
        <taxon>Magnoliopsida</taxon>
        <taxon>eudicotyledons</taxon>
        <taxon>Gunneridae</taxon>
        <taxon>Pentapetalae</taxon>
        <taxon>rosids</taxon>
        <taxon>fabids</taxon>
        <taxon>Malpighiales</taxon>
        <taxon>Rhizophoraceae</taxon>
        <taxon>Rhizophora</taxon>
    </lineage>
</organism>
<accession>A0A2P2KHD3</accession>
<reference evidence="1" key="1">
    <citation type="submission" date="2018-02" db="EMBL/GenBank/DDBJ databases">
        <title>Rhizophora mucronata_Transcriptome.</title>
        <authorList>
            <person name="Meera S.P."/>
            <person name="Sreeshan A."/>
            <person name="Augustine A."/>
        </authorList>
    </citation>
    <scope>NUCLEOTIDE SEQUENCE</scope>
    <source>
        <tissue evidence="1">Leaf</tissue>
    </source>
</reference>
<proteinExistence type="predicted"/>
<sequence length="116" mass="13113">MWQIGQLLNLFSAGLLGPLIQESLHYLRYSLSSSSLFSLSFLRSLQVTVSRTPSSLWKSLHFLAGSFLSSHIWFFSFKFCSKQFGSSSCLTNRDCFLSHCGSQAALPFFFSCFLPF</sequence>
<protein>
    <submittedName>
        <fullName evidence="1">Uncharacterized protein</fullName>
    </submittedName>
</protein>
<evidence type="ECO:0000313" key="1">
    <source>
        <dbReference type="EMBL" id="MBX05126.1"/>
    </source>
</evidence>
<dbReference type="AlphaFoldDB" id="A0A2P2KHD3"/>
<name>A0A2P2KHD3_RHIMU</name>
<dbReference type="EMBL" id="GGEC01024642">
    <property type="protein sequence ID" value="MBX05126.1"/>
    <property type="molecule type" value="Transcribed_RNA"/>
</dbReference>